<dbReference type="InterPro" id="IPR036043">
    <property type="entry name" value="Phosphoglycerate_kinase_sf"/>
</dbReference>
<evidence type="ECO:0000256" key="7">
    <source>
        <dbReference type="ARBA" id="ARBA00022741"/>
    </source>
</evidence>
<evidence type="ECO:0000256" key="4">
    <source>
        <dbReference type="ARBA" id="ARBA00013061"/>
    </source>
</evidence>
<feature type="binding site" evidence="10">
    <location>
        <position position="277"/>
    </location>
    <ligand>
        <name>ATP</name>
        <dbReference type="ChEBI" id="CHEBI:30616"/>
    </ligand>
</feature>
<dbReference type="GO" id="GO:0006094">
    <property type="term" value="P:gluconeogenesis"/>
    <property type="evidence" value="ECO:0007669"/>
    <property type="project" value="TreeGrafter"/>
</dbReference>
<dbReference type="GO" id="GO:0043531">
    <property type="term" value="F:ADP binding"/>
    <property type="evidence" value="ECO:0007669"/>
    <property type="project" value="TreeGrafter"/>
</dbReference>
<dbReference type="GO" id="GO:0005829">
    <property type="term" value="C:cytosol"/>
    <property type="evidence" value="ECO:0007669"/>
    <property type="project" value="TreeGrafter"/>
</dbReference>
<dbReference type="PANTHER" id="PTHR11406:SF23">
    <property type="entry name" value="PHOSPHOGLYCERATE KINASE 1, CHLOROPLASTIC-RELATED"/>
    <property type="match status" value="1"/>
</dbReference>
<keyword evidence="6 11" id="KW-0808">Transferase</keyword>
<evidence type="ECO:0000256" key="2">
    <source>
        <dbReference type="ARBA" id="ARBA00004838"/>
    </source>
</evidence>
<keyword evidence="7" id="KW-0547">Nucleotide-binding</keyword>
<protein>
    <recommendedName>
        <fullName evidence="5 11">Phosphoglycerate kinase</fullName>
        <ecNumber evidence="4 11">2.7.2.3</ecNumber>
    </recommendedName>
</protein>
<evidence type="ECO:0000256" key="9">
    <source>
        <dbReference type="ARBA" id="ARBA00022840"/>
    </source>
</evidence>
<reference evidence="12 13" key="1">
    <citation type="journal article" date="2016" name="Nat. Commun.">
        <title>Thousands of microbial genomes shed light on interconnected biogeochemical processes in an aquifer system.</title>
        <authorList>
            <person name="Anantharaman K."/>
            <person name="Brown C.T."/>
            <person name="Hug L.A."/>
            <person name="Sharon I."/>
            <person name="Castelle C.J."/>
            <person name="Probst A.J."/>
            <person name="Thomas B.C."/>
            <person name="Singh A."/>
            <person name="Wilkins M.J."/>
            <person name="Karaoz U."/>
            <person name="Brodie E.L."/>
            <person name="Williams K.H."/>
            <person name="Hubbard S.S."/>
            <person name="Banfield J.F."/>
        </authorList>
    </citation>
    <scope>NUCLEOTIDE SEQUENCE [LARGE SCALE GENOMIC DNA]</scope>
</reference>
<evidence type="ECO:0000256" key="1">
    <source>
        <dbReference type="ARBA" id="ARBA00000642"/>
    </source>
</evidence>
<keyword evidence="9 10" id="KW-0067">ATP-binding</keyword>
<comment type="caution">
    <text evidence="12">The sequence shown here is derived from an EMBL/GenBank/DDBJ whole genome shotgun (WGS) entry which is preliminary data.</text>
</comment>
<name>A0A1G2IAT2_9BACT</name>
<dbReference type="EC" id="2.7.2.3" evidence="4 11"/>
<dbReference type="FunFam" id="3.40.50.1260:FF:000006">
    <property type="entry name" value="Phosphoglycerate kinase"/>
    <property type="match status" value="1"/>
</dbReference>
<dbReference type="Proteomes" id="UP000176308">
    <property type="component" value="Unassembled WGS sequence"/>
</dbReference>
<dbReference type="Gene3D" id="3.40.50.1260">
    <property type="entry name" value="Phosphoglycerate kinase, N-terminal domain"/>
    <property type="match status" value="3"/>
</dbReference>
<evidence type="ECO:0000313" key="13">
    <source>
        <dbReference type="Proteomes" id="UP000176308"/>
    </source>
</evidence>
<dbReference type="AlphaFoldDB" id="A0A1G2IAT2"/>
<organism evidence="12 13">
    <name type="scientific">Candidatus Staskawiczbacteria bacterium RIFCSPLOWO2_01_FULL_33_9</name>
    <dbReference type="NCBI Taxonomy" id="1802211"/>
    <lineage>
        <taxon>Bacteria</taxon>
        <taxon>Candidatus Staskawicziibacteriota</taxon>
    </lineage>
</organism>
<dbReference type="GO" id="GO:0005524">
    <property type="term" value="F:ATP binding"/>
    <property type="evidence" value="ECO:0007669"/>
    <property type="project" value="UniProtKB-KW"/>
</dbReference>
<evidence type="ECO:0000256" key="3">
    <source>
        <dbReference type="ARBA" id="ARBA00008982"/>
    </source>
</evidence>
<evidence type="ECO:0000256" key="11">
    <source>
        <dbReference type="RuleBase" id="RU000532"/>
    </source>
</evidence>
<keyword evidence="8 11" id="KW-0418">Kinase</keyword>
<dbReference type="PRINTS" id="PR00477">
    <property type="entry name" value="PHGLYCKINASE"/>
</dbReference>
<gene>
    <name evidence="12" type="ORF">A2904_02050</name>
</gene>
<dbReference type="SUPFAM" id="SSF53748">
    <property type="entry name" value="Phosphoglycerate kinase"/>
    <property type="match status" value="1"/>
</dbReference>
<dbReference type="PANTHER" id="PTHR11406">
    <property type="entry name" value="PHOSPHOGLYCERATE KINASE"/>
    <property type="match status" value="1"/>
</dbReference>
<evidence type="ECO:0000256" key="6">
    <source>
        <dbReference type="ARBA" id="ARBA00022679"/>
    </source>
</evidence>
<evidence type="ECO:0000256" key="10">
    <source>
        <dbReference type="PIRSR" id="PIRSR000724-2"/>
    </source>
</evidence>
<sequence>MFKSIRDFDVEGKRVLVRCDFDVPIANGIILDDFRIKESLSTITYLLDNKAKVILMGHMARPNGSVVESLRLTPIQKKLEEYLGVQVKKASDCIGEEVENLVNAMEVGQVLLLENLRFHKEEMSNSPEFAQALAKLGDLYVNNAFANSHRNHASMTTICKYLPSAAGLTLQKEIEMLEKIMQNPVRPLVAIIGGAKIETKVKFIEEFSEIADFVIVGGLIEKEILEKNIKFTFREKIIAPASNLDALDIDDVTIKQFREKILVAKTIFWNGPFGKFEDEEHKKGSLAIARAIVESGAFSVAGGDETVEFLEREKLVSQFSYVCTGGGSMLAYLAGDILPGLKALE</sequence>
<dbReference type="GO" id="GO:0006096">
    <property type="term" value="P:glycolytic process"/>
    <property type="evidence" value="ECO:0007669"/>
    <property type="project" value="InterPro"/>
</dbReference>
<dbReference type="GO" id="GO:0004618">
    <property type="term" value="F:phosphoglycerate kinase activity"/>
    <property type="evidence" value="ECO:0007669"/>
    <property type="project" value="UniProtKB-EC"/>
</dbReference>
<dbReference type="PIRSF" id="PIRSF000724">
    <property type="entry name" value="Pgk"/>
    <property type="match status" value="1"/>
</dbReference>
<dbReference type="InterPro" id="IPR015824">
    <property type="entry name" value="Phosphoglycerate_kinase_N"/>
</dbReference>
<dbReference type="InterPro" id="IPR001576">
    <property type="entry name" value="Phosphoglycerate_kinase"/>
</dbReference>
<proteinExistence type="inferred from homology"/>
<dbReference type="Pfam" id="PF00162">
    <property type="entry name" value="PGK"/>
    <property type="match status" value="2"/>
</dbReference>
<dbReference type="EMBL" id="MHOX01000001">
    <property type="protein sequence ID" value="OGZ71717.1"/>
    <property type="molecule type" value="Genomic_DNA"/>
</dbReference>
<accession>A0A1G2IAT2</accession>
<feature type="binding site" evidence="10">
    <location>
        <position position="200"/>
    </location>
    <ligand>
        <name>ATP</name>
        <dbReference type="ChEBI" id="CHEBI:30616"/>
    </ligand>
</feature>
<comment type="similarity">
    <text evidence="3 11">Belongs to the phosphoglycerate kinase family.</text>
</comment>
<evidence type="ECO:0000313" key="12">
    <source>
        <dbReference type="EMBL" id="OGZ71717.1"/>
    </source>
</evidence>
<evidence type="ECO:0000256" key="5">
    <source>
        <dbReference type="ARBA" id="ARBA00016471"/>
    </source>
</evidence>
<evidence type="ECO:0000256" key="8">
    <source>
        <dbReference type="ARBA" id="ARBA00022777"/>
    </source>
</evidence>
<comment type="catalytic activity">
    <reaction evidence="1 11">
        <text>(2R)-3-phosphoglycerate + ATP = (2R)-3-phospho-glyceroyl phosphate + ADP</text>
        <dbReference type="Rhea" id="RHEA:14801"/>
        <dbReference type="ChEBI" id="CHEBI:30616"/>
        <dbReference type="ChEBI" id="CHEBI:57604"/>
        <dbReference type="ChEBI" id="CHEBI:58272"/>
        <dbReference type="ChEBI" id="CHEBI:456216"/>
        <dbReference type="EC" id="2.7.2.3"/>
    </reaction>
</comment>
<comment type="pathway">
    <text evidence="2">Carbohydrate degradation; glycolysis; pyruvate from D-glyceraldehyde 3-phosphate: step 2/5.</text>
</comment>